<dbReference type="Gene3D" id="1.20.950.20">
    <property type="entry name" value="Transmembrane di-heme cytochromes, Chain C"/>
    <property type="match status" value="1"/>
</dbReference>
<dbReference type="SUPFAM" id="SSF81342">
    <property type="entry name" value="Transmembrane di-heme cytochromes"/>
    <property type="match status" value="1"/>
</dbReference>
<feature type="transmembrane region" description="Helical" evidence="7">
    <location>
        <begin position="177"/>
        <end position="194"/>
    </location>
</feature>
<dbReference type="PANTHER" id="PTHR30074:SF6">
    <property type="entry name" value="FORMATE DEHYDROGENASE GAMMA SUBUNIT"/>
    <property type="match status" value="1"/>
</dbReference>
<sequence length="261" mass="28745">MNRPDERPRVDGRAVDGRAVDGRAAWVARFSVAERAVHHVTGLLMLVCLVTAACLYVPDLSTLVGRRNLIKPIHVWAGFLLPVPVLLGVLSRAFRQDLRRLNRFGPRDTEWLRRRDRRAVLNGRGVIEVGKFNAGQKLNAAFVAGSILVMLGTGAMLTFPDPWPDSWRGGATFVHDWLTLAIVVMTFGHLWYALRDQGALTGMLTGRVDRSWAARHHAGWLTAMDRSSSNGVRDGAAEDMGSQSVPLTDAAVPRKRGPESP</sequence>
<dbReference type="GO" id="GO:0022904">
    <property type="term" value="P:respiratory electron transport chain"/>
    <property type="evidence" value="ECO:0007669"/>
    <property type="project" value="InterPro"/>
</dbReference>
<comment type="subcellular location">
    <subcellularLocation>
        <location evidence="1">Cell membrane</location>
        <topology evidence="1">Multi-pass membrane protein</topology>
    </subcellularLocation>
</comment>
<evidence type="ECO:0000256" key="6">
    <source>
        <dbReference type="SAM" id="MobiDB-lite"/>
    </source>
</evidence>
<keyword evidence="3 7" id="KW-0812">Transmembrane</keyword>
<keyword evidence="2" id="KW-1003">Cell membrane</keyword>
<keyword evidence="10" id="KW-1185">Reference proteome</keyword>
<dbReference type="GO" id="GO:0009055">
    <property type="term" value="F:electron transfer activity"/>
    <property type="evidence" value="ECO:0007669"/>
    <property type="project" value="InterPro"/>
</dbReference>
<feature type="transmembrane region" description="Helical" evidence="7">
    <location>
        <begin position="36"/>
        <end position="58"/>
    </location>
</feature>
<protein>
    <submittedName>
        <fullName evidence="9">Formate dehydrogenase</fullName>
    </submittedName>
</protein>
<dbReference type="GO" id="GO:0036397">
    <property type="term" value="F:formate dehydrogenase (quinone) activity"/>
    <property type="evidence" value="ECO:0007669"/>
    <property type="project" value="TreeGrafter"/>
</dbReference>
<evidence type="ECO:0000256" key="7">
    <source>
        <dbReference type="SAM" id="Phobius"/>
    </source>
</evidence>
<dbReference type="Pfam" id="PF01292">
    <property type="entry name" value="Ni_hydr_CYTB"/>
    <property type="match status" value="1"/>
</dbReference>
<dbReference type="GO" id="GO:0005886">
    <property type="term" value="C:plasma membrane"/>
    <property type="evidence" value="ECO:0007669"/>
    <property type="project" value="UniProtKB-SubCell"/>
</dbReference>
<feature type="transmembrane region" description="Helical" evidence="7">
    <location>
        <begin position="73"/>
        <end position="94"/>
    </location>
</feature>
<gene>
    <name evidence="9" type="ORF">F8566_23415</name>
</gene>
<dbReference type="Proteomes" id="UP000468735">
    <property type="component" value="Unassembled WGS sequence"/>
</dbReference>
<evidence type="ECO:0000256" key="5">
    <source>
        <dbReference type="ARBA" id="ARBA00023136"/>
    </source>
</evidence>
<evidence type="ECO:0000313" key="10">
    <source>
        <dbReference type="Proteomes" id="UP000468735"/>
    </source>
</evidence>
<evidence type="ECO:0000256" key="3">
    <source>
        <dbReference type="ARBA" id="ARBA00022692"/>
    </source>
</evidence>
<feature type="transmembrane region" description="Helical" evidence="7">
    <location>
        <begin position="138"/>
        <end position="157"/>
    </location>
</feature>
<feature type="region of interest" description="Disordered" evidence="6">
    <location>
        <begin position="226"/>
        <end position="261"/>
    </location>
</feature>
<dbReference type="InterPro" id="IPR051817">
    <property type="entry name" value="FDH_cytochrome_b556_subunit"/>
</dbReference>
<organism evidence="9 10">
    <name type="scientific">Actinomadura rudentiformis</name>
    <dbReference type="NCBI Taxonomy" id="359158"/>
    <lineage>
        <taxon>Bacteria</taxon>
        <taxon>Bacillati</taxon>
        <taxon>Actinomycetota</taxon>
        <taxon>Actinomycetes</taxon>
        <taxon>Streptosporangiales</taxon>
        <taxon>Thermomonosporaceae</taxon>
        <taxon>Actinomadura</taxon>
    </lineage>
</organism>
<reference evidence="9 10" key="1">
    <citation type="submission" date="2019-09" db="EMBL/GenBank/DDBJ databases">
        <title>Actinomadura physcomitrii sp. nov., a novel actinomycete isolated from moss [Physcomitrium sphaericum (Ludw) Fuernr].</title>
        <authorList>
            <person name="Zhuang X."/>
            <person name="Liu C."/>
        </authorList>
    </citation>
    <scope>NUCLEOTIDE SEQUENCE [LARGE SCALE GENOMIC DNA]</scope>
    <source>
        <strain evidence="9 10">HMC1</strain>
    </source>
</reference>
<dbReference type="InterPro" id="IPR016174">
    <property type="entry name" value="Di-haem_cyt_TM"/>
</dbReference>
<keyword evidence="5 7" id="KW-0472">Membrane</keyword>
<dbReference type="PANTHER" id="PTHR30074">
    <property type="entry name" value="FORMATE DEHYDROGENASE, NITRATE-INDUCIBLE, CYTOCHROME B556 FDN SUBUNIT"/>
    <property type="match status" value="1"/>
</dbReference>
<keyword evidence="4 7" id="KW-1133">Transmembrane helix</keyword>
<comment type="caution">
    <text evidence="9">The sequence shown here is derived from an EMBL/GenBank/DDBJ whole genome shotgun (WGS) entry which is preliminary data.</text>
</comment>
<evidence type="ECO:0000259" key="8">
    <source>
        <dbReference type="Pfam" id="PF01292"/>
    </source>
</evidence>
<dbReference type="InterPro" id="IPR011577">
    <property type="entry name" value="Cyt_b561_bac/Ni-Hgenase"/>
</dbReference>
<accession>A0A6H9YL14</accession>
<proteinExistence type="predicted"/>
<dbReference type="AlphaFoldDB" id="A0A6H9YL14"/>
<dbReference type="OrthoDB" id="3681708at2"/>
<dbReference type="GO" id="GO:0009061">
    <property type="term" value="P:anaerobic respiration"/>
    <property type="evidence" value="ECO:0007669"/>
    <property type="project" value="TreeGrafter"/>
</dbReference>
<name>A0A6H9YL14_9ACTN</name>
<feature type="domain" description="Cytochrome b561 bacterial/Ni-hydrogenase" evidence="8">
    <location>
        <begin position="29"/>
        <end position="206"/>
    </location>
</feature>
<dbReference type="GO" id="GO:0009326">
    <property type="term" value="C:formate dehydrogenase complex"/>
    <property type="evidence" value="ECO:0007669"/>
    <property type="project" value="TreeGrafter"/>
</dbReference>
<dbReference type="EMBL" id="WBMT01000011">
    <property type="protein sequence ID" value="KAB2346421.1"/>
    <property type="molecule type" value="Genomic_DNA"/>
</dbReference>
<evidence type="ECO:0000256" key="2">
    <source>
        <dbReference type="ARBA" id="ARBA00022475"/>
    </source>
</evidence>
<evidence type="ECO:0000313" key="9">
    <source>
        <dbReference type="EMBL" id="KAB2346421.1"/>
    </source>
</evidence>
<dbReference type="RefSeq" id="WP_151563338.1">
    <property type="nucleotide sequence ID" value="NZ_WBMT01000011.1"/>
</dbReference>
<dbReference type="GO" id="GO:0015944">
    <property type="term" value="P:formate oxidation"/>
    <property type="evidence" value="ECO:0007669"/>
    <property type="project" value="TreeGrafter"/>
</dbReference>
<evidence type="ECO:0000256" key="1">
    <source>
        <dbReference type="ARBA" id="ARBA00004651"/>
    </source>
</evidence>
<evidence type="ECO:0000256" key="4">
    <source>
        <dbReference type="ARBA" id="ARBA00022989"/>
    </source>
</evidence>